<evidence type="ECO:0008006" key="3">
    <source>
        <dbReference type="Google" id="ProtNLM"/>
    </source>
</evidence>
<sequence length="153" mass="17321">MIFPITGKVRYSLTIDPTVWIFDERKIEVDQIGKATDDNAQEAYYAKMGAAWDKGITEGSRTDHNKPMTREEKDAALRGTFAMPLAPFIQNAEVLDEATMLRFEGTETVELALHCLPELYLQFSKDGKVLTDGPVHLLYQDQIVRSVERITVL</sequence>
<dbReference type="RefSeq" id="WP_028105971.1">
    <property type="nucleotide sequence ID" value="NZ_LVVL01000001.1"/>
</dbReference>
<dbReference type="Proteomes" id="UP000078447">
    <property type="component" value="Unassembled WGS sequence"/>
</dbReference>
<reference evidence="1 2" key="1">
    <citation type="submission" date="2016-03" db="EMBL/GenBank/DDBJ databases">
        <authorList>
            <person name="Cho S.-Y."/>
            <person name="Lim S."/>
            <person name="Kim H."/>
            <person name="Soh E.H."/>
            <person name="Moon J.S."/>
        </authorList>
    </citation>
    <scope>NUCLEOTIDE SEQUENCE [LARGE SCALE GENOMIC DNA]</scope>
    <source>
        <strain evidence="1 2">KCTC 3810</strain>
    </source>
</reference>
<name>A0ABX2VAU3_9BACL</name>
<protein>
    <recommendedName>
        <fullName evidence="3">Peptidyl-prolyl cis-trans isomerase</fullName>
    </recommendedName>
</protein>
<proteinExistence type="predicted"/>
<evidence type="ECO:0000313" key="1">
    <source>
        <dbReference type="EMBL" id="OAN14965.1"/>
    </source>
</evidence>
<accession>A0ABX2VAU3</accession>
<comment type="caution">
    <text evidence="1">The sequence shown here is derived from an EMBL/GenBank/DDBJ whole genome shotgun (WGS) entry which is preliminary data.</text>
</comment>
<evidence type="ECO:0000313" key="2">
    <source>
        <dbReference type="Proteomes" id="UP000078447"/>
    </source>
</evidence>
<dbReference type="EMBL" id="LVVL01000001">
    <property type="protein sequence ID" value="OAN14965.1"/>
    <property type="molecule type" value="Genomic_DNA"/>
</dbReference>
<gene>
    <name evidence="1" type="ORF">A3783_03230</name>
</gene>
<keyword evidence="2" id="KW-1185">Reference proteome</keyword>
<organism evidence="1 2">
    <name type="scientific">Exiguobacterium undae</name>
    <dbReference type="NCBI Taxonomy" id="169177"/>
    <lineage>
        <taxon>Bacteria</taxon>
        <taxon>Bacillati</taxon>
        <taxon>Bacillota</taxon>
        <taxon>Bacilli</taxon>
        <taxon>Bacillales</taxon>
        <taxon>Bacillales Family XII. Incertae Sedis</taxon>
        <taxon>Exiguobacterium</taxon>
    </lineage>
</organism>